<dbReference type="InterPro" id="IPR036533">
    <property type="entry name" value="BAG_dom_sf"/>
</dbReference>
<dbReference type="Proteomes" id="UP001295469">
    <property type="component" value="Chromosome A02"/>
</dbReference>
<dbReference type="Pfam" id="PF00240">
    <property type="entry name" value="ubiquitin"/>
    <property type="match status" value="1"/>
</dbReference>
<dbReference type="SMART" id="SM00264">
    <property type="entry name" value="BAG"/>
    <property type="match status" value="1"/>
</dbReference>
<protein>
    <submittedName>
        <fullName evidence="7">(rape) hypothetical protein</fullName>
    </submittedName>
</protein>
<evidence type="ECO:0000256" key="1">
    <source>
        <dbReference type="ARBA" id="ARBA00023186"/>
    </source>
</evidence>
<dbReference type="SUPFAM" id="SSF63491">
    <property type="entry name" value="BAG domain"/>
    <property type="match status" value="1"/>
</dbReference>
<dbReference type="SUPFAM" id="SSF54236">
    <property type="entry name" value="Ubiquitin-like"/>
    <property type="match status" value="1"/>
</dbReference>
<evidence type="ECO:0000259" key="5">
    <source>
        <dbReference type="PROSITE" id="PS50053"/>
    </source>
</evidence>
<reference evidence="7" key="1">
    <citation type="submission" date="2021-01" db="EMBL/GenBank/DDBJ databases">
        <authorList>
            <consortium name="Genoscope - CEA"/>
            <person name="William W."/>
        </authorList>
    </citation>
    <scope>NUCLEOTIDE SEQUENCE</scope>
</reference>
<dbReference type="Gene3D" id="1.20.58.120">
    <property type="entry name" value="BAG domain"/>
    <property type="match status" value="1"/>
</dbReference>
<accession>A0A816XBS4</accession>
<dbReference type="InterPro" id="IPR003103">
    <property type="entry name" value="BAG_domain"/>
</dbReference>
<sequence>FLIVFISSFHSSLSSLSLFSIFFLFMKKSLDFGISDQKHTKMMKMTIGTTAAGDGEWELRPGGMVVQRRTDDSSNVPHVIRVRVKYGSVHHEISINSQSTFGELKKRLSFKTGVHHEDMKILYKDKERDSKIFLDLCGVKDGSRLVLKEDPISQEKRFLEMRKLVAKEKANKSISDISFQADRLAGKLSAFDAVIGKGVKVEEKNLENLLEMLMNQLVKLDAILVDGDIKLKKKMQEERLQKYVKALDALKIKNSMQPQTQLKPQTQPQLKPQIQPQHKERDVVTVEEETSRKCTALSPGPPVIITTRWETFDSNATYAAEAKTVKPLHPKFKWVLFD</sequence>
<gene>
    <name evidence="7" type="ORF">DARMORV10_A02P41950.1</name>
</gene>
<feature type="domain" description="Ubiquitin-like" evidence="5">
    <location>
        <begin position="80"/>
        <end position="147"/>
    </location>
</feature>
<evidence type="ECO:0000313" key="7">
    <source>
        <dbReference type="EMBL" id="CAF2144961.1"/>
    </source>
</evidence>
<feature type="non-terminal residue" evidence="7">
    <location>
        <position position="1"/>
    </location>
</feature>
<organism evidence="7">
    <name type="scientific">Brassica napus</name>
    <name type="common">Rape</name>
    <dbReference type="NCBI Taxonomy" id="3708"/>
    <lineage>
        <taxon>Eukaryota</taxon>
        <taxon>Viridiplantae</taxon>
        <taxon>Streptophyta</taxon>
        <taxon>Embryophyta</taxon>
        <taxon>Tracheophyta</taxon>
        <taxon>Spermatophyta</taxon>
        <taxon>Magnoliopsida</taxon>
        <taxon>eudicotyledons</taxon>
        <taxon>Gunneridae</taxon>
        <taxon>Pentapetalae</taxon>
        <taxon>rosids</taxon>
        <taxon>malvids</taxon>
        <taxon>Brassicales</taxon>
        <taxon>Brassicaceae</taxon>
        <taxon>Brassiceae</taxon>
        <taxon>Brassica</taxon>
    </lineage>
</organism>
<evidence type="ECO:0000256" key="4">
    <source>
        <dbReference type="SAM" id="Phobius"/>
    </source>
</evidence>
<evidence type="ECO:0000256" key="2">
    <source>
        <dbReference type="SAM" id="Coils"/>
    </source>
</evidence>
<dbReference type="PANTHER" id="PTHR12329:SF33">
    <property type="entry name" value="BAG FAMILY MOLECULAR CHAPERONE REGULATOR 2"/>
    <property type="match status" value="1"/>
</dbReference>
<feature type="domain" description="BAG" evidence="6">
    <location>
        <begin position="173"/>
        <end position="251"/>
    </location>
</feature>
<feature type="region of interest" description="Disordered" evidence="3">
    <location>
        <begin position="257"/>
        <end position="281"/>
    </location>
</feature>
<dbReference type="AlphaFoldDB" id="A0A816XBS4"/>
<dbReference type="PROSITE" id="PS51035">
    <property type="entry name" value="BAG"/>
    <property type="match status" value="1"/>
</dbReference>
<feature type="transmembrane region" description="Helical" evidence="4">
    <location>
        <begin position="6"/>
        <end position="25"/>
    </location>
</feature>
<keyword evidence="2" id="KW-0175">Coiled coil</keyword>
<evidence type="ECO:0000256" key="3">
    <source>
        <dbReference type="SAM" id="MobiDB-lite"/>
    </source>
</evidence>
<dbReference type="Pfam" id="PF02179">
    <property type="entry name" value="BAG"/>
    <property type="match status" value="1"/>
</dbReference>
<dbReference type="Gene3D" id="3.10.20.90">
    <property type="entry name" value="Phosphatidylinositol 3-kinase Catalytic Subunit, Chain A, domain 1"/>
    <property type="match status" value="1"/>
</dbReference>
<dbReference type="PANTHER" id="PTHR12329">
    <property type="entry name" value="BCL2-ASSOCIATED ATHANOGENE"/>
    <property type="match status" value="1"/>
</dbReference>
<feature type="compositionally biased region" description="Low complexity" evidence="3">
    <location>
        <begin position="257"/>
        <end position="276"/>
    </location>
</feature>
<dbReference type="EMBL" id="HG994356">
    <property type="protein sequence ID" value="CAF2144961.1"/>
    <property type="molecule type" value="Genomic_DNA"/>
</dbReference>
<keyword evidence="4" id="KW-1133">Transmembrane helix</keyword>
<keyword evidence="4" id="KW-0812">Transmembrane</keyword>
<feature type="coiled-coil region" evidence="2">
    <location>
        <begin position="203"/>
        <end position="253"/>
    </location>
</feature>
<dbReference type="InterPro" id="IPR029071">
    <property type="entry name" value="Ubiquitin-like_domsf"/>
</dbReference>
<dbReference type="PROSITE" id="PS50053">
    <property type="entry name" value="UBIQUITIN_2"/>
    <property type="match status" value="1"/>
</dbReference>
<keyword evidence="1" id="KW-0143">Chaperone</keyword>
<dbReference type="InterPro" id="IPR000626">
    <property type="entry name" value="Ubiquitin-like_dom"/>
</dbReference>
<dbReference type="GO" id="GO:0051087">
    <property type="term" value="F:protein-folding chaperone binding"/>
    <property type="evidence" value="ECO:0007669"/>
    <property type="project" value="InterPro"/>
</dbReference>
<name>A0A816XBS4_BRANA</name>
<dbReference type="GO" id="GO:0005737">
    <property type="term" value="C:cytoplasm"/>
    <property type="evidence" value="ECO:0007669"/>
    <property type="project" value="UniProtKB-ARBA"/>
</dbReference>
<evidence type="ECO:0000259" key="6">
    <source>
        <dbReference type="PROSITE" id="PS51035"/>
    </source>
</evidence>
<keyword evidence="4" id="KW-0472">Membrane</keyword>
<proteinExistence type="predicted"/>
<dbReference type="InterPro" id="IPR039773">
    <property type="entry name" value="BAG_chaperone_regulator"/>
</dbReference>